<gene>
    <name evidence="1" type="ORF">C453_16573</name>
</gene>
<name>M0HFZ5_HALEO</name>
<dbReference type="OrthoDB" id="201863at2157"/>
<sequence length="179" mass="19766">MQRRSFLAAVGGGAVSSLAGCAARHSIPQSRFDSDASCPEEVDRCYHETGDEAVYLAPKRERVEMGGSATFHLVNRRPSSLSIGPDYWRLWRETDSGWTKVPRKSVVDPGMSISPFGTHPWNVPITPDDTPPNRDATPDWVAESIAFEPGRYCFTAFDVQAEAGKDETFGALFDVVEKR</sequence>
<protein>
    <recommendedName>
        <fullName evidence="3">Lipoprotein</fullName>
    </recommendedName>
</protein>
<dbReference type="Proteomes" id="UP000011612">
    <property type="component" value="Unassembled WGS sequence"/>
</dbReference>
<evidence type="ECO:0000313" key="2">
    <source>
        <dbReference type="Proteomes" id="UP000011612"/>
    </source>
</evidence>
<dbReference type="PROSITE" id="PS51257">
    <property type="entry name" value="PROKAR_LIPOPROTEIN"/>
    <property type="match status" value="1"/>
</dbReference>
<accession>M0HFZ5</accession>
<keyword evidence="2" id="KW-1185">Reference proteome</keyword>
<reference evidence="1 2" key="1">
    <citation type="journal article" date="2014" name="PLoS Genet.">
        <title>Phylogenetically driven sequencing of extremely halophilic archaea reveals strategies for static and dynamic osmo-response.</title>
        <authorList>
            <person name="Becker E.A."/>
            <person name="Seitzer P.M."/>
            <person name="Tritt A."/>
            <person name="Larsen D."/>
            <person name="Krusor M."/>
            <person name="Yao A.I."/>
            <person name="Wu D."/>
            <person name="Madern D."/>
            <person name="Eisen J.A."/>
            <person name="Darling A.E."/>
            <person name="Facciotti M.T."/>
        </authorList>
    </citation>
    <scope>NUCLEOTIDE SEQUENCE [LARGE SCALE GENOMIC DNA]</scope>
    <source>
        <strain evidence="1 2">ATCC BAA-1513</strain>
    </source>
</reference>
<comment type="caution">
    <text evidence="1">The sequence shown here is derived from an EMBL/GenBank/DDBJ whole genome shotgun (WGS) entry which is preliminary data.</text>
</comment>
<evidence type="ECO:0008006" key="3">
    <source>
        <dbReference type="Google" id="ProtNLM"/>
    </source>
</evidence>
<dbReference type="RefSeq" id="WP_008326149.1">
    <property type="nucleotide sequence ID" value="NZ_AOLK01000022.1"/>
</dbReference>
<dbReference type="PATRIC" id="fig|1230453.4.peg.3304"/>
<proteinExistence type="predicted"/>
<organism evidence="1 2">
    <name type="scientific">Haloferax elongans ATCC BAA-1513</name>
    <dbReference type="NCBI Taxonomy" id="1230453"/>
    <lineage>
        <taxon>Archaea</taxon>
        <taxon>Methanobacteriati</taxon>
        <taxon>Methanobacteriota</taxon>
        <taxon>Stenosarchaea group</taxon>
        <taxon>Halobacteria</taxon>
        <taxon>Halobacteriales</taxon>
        <taxon>Haloferacaceae</taxon>
        <taxon>Haloferax</taxon>
    </lineage>
</organism>
<evidence type="ECO:0000313" key="1">
    <source>
        <dbReference type="EMBL" id="ELZ82718.1"/>
    </source>
</evidence>
<dbReference type="AlphaFoldDB" id="M0HFZ5"/>
<dbReference type="EMBL" id="AOLK01000022">
    <property type="protein sequence ID" value="ELZ82718.1"/>
    <property type="molecule type" value="Genomic_DNA"/>
</dbReference>